<feature type="transmembrane region" description="Helical" evidence="2">
    <location>
        <begin position="104"/>
        <end position="126"/>
    </location>
</feature>
<feature type="compositionally biased region" description="Basic and acidic residues" evidence="1">
    <location>
        <begin position="77"/>
        <end position="90"/>
    </location>
</feature>
<proteinExistence type="predicted"/>
<evidence type="ECO:0000313" key="4">
    <source>
        <dbReference type="Proteomes" id="UP000593591"/>
    </source>
</evidence>
<dbReference type="Proteomes" id="UP000593591">
    <property type="component" value="Chromosome"/>
</dbReference>
<feature type="region of interest" description="Disordered" evidence="1">
    <location>
        <begin position="36"/>
        <end position="55"/>
    </location>
</feature>
<gene>
    <name evidence="3" type="ORF">DYE49_03630</name>
</gene>
<organism evidence="3 4">
    <name type="scientific">Treponema rectale</name>
    <dbReference type="NCBI Taxonomy" id="744512"/>
    <lineage>
        <taxon>Bacteria</taxon>
        <taxon>Pseudomonadati</taxon>
        <taxon>Spirochaetota</taxon>
        <taxon>Spirochaetia</taxon>
        <taxon>Spirochaetales</taxon>
        <taxon>Treponemataceae</taxon>
        <taxon>Treponema</taxon>
    </lineage>
</organism>
<dbReference type="EMBL" id="CP031517">
    <property type="protein sequence ID" value="QOS39595.1"/>
    <property type="molecule type" value="Genomic_DNA"/>
</dbReference>
<dbReference type="AlphaFoldDB" id="A0A7M1XKR8"/>
<protein>
    <submittedName>
        <fullName evidence="3">Uncharacterized protein</fullName>
    </submittedName>
</protein>
<reference evidence="3 4" key="1">
    <citation type="submission" date="2018-08" db="EMBL/GenBank/DDBJ databases">
        <title>The first complete genome of Treponema rectale (CHPAT), a commensal spirochete of the bovine rectum.</title>
        <authorList>
            <person name="Staton G.J."/>
            <person name="Clegg S.R."/>
            <person name="Carter S.D."/>
            <person name="Radford A.D."/>
            <person name="Darby A."/>
            <person name="Hall N."/>
            <person name="Birtles R.J."/>
            <person name="Evans N.J."/>
        </authorList>
    </citation>
    <scope>NUCLEOTIDE SEQUENCE [LARGE SCALE GENOMIC DNA]</scope>
    <source>
        <strain evidence="3 4">CHPA</strain>
    </source>
</reference>
<evidence type="ECO:0000313" key="3">
    <source>
        <dbReference type="EMBL" id="QOS39595.1"/>
    </source>
</evidence>
<feature type="region of interest" description="Disordered" evidence="1">
    <location>
        <begin position="71"/>
        <end position="98"/>
    </location>
</feature>
<sequence length="130" mass="14948">MEKKSRVIKYQSLRKKISNMDVYSFVEQEDVAKNLPPVSHLSPEENPLPPSSDGIKKNTLSVTLDELIASHESYSQESEKKEMKERYKQKQKERKRREHTLTQGGILLAVFIPLCLIVVAFIILFVTGVF</sequence>
<keyword evidence="2" id="KW-1133">Transmembrane helix</keyword>
<accession>A0A7M1XKR8</accession>
<keyword evidence="2" id="KW-0812">Transmembrane</keyword>
<keyword evidence="2" id="KW-0472">Membrane</keyword>
<evidence type="ECO:0000256" key="1">
    <source>
        <dbReference type="SAM" id="MobiDB-lite"/>
    </source>
</evidence>
<name>A0A7M1XKR8_9SPIR</name>
<evidence type="ECO:0000256" key="2">
    <source>
        <dbReference type="SAM" id="Phobius"/>
    </source>
</evidence>
<dbReference type="KEGG" id="trc:DYE49_03630"/>